<feature type="binding site" description="axial binding residue" evidence="9">
    <location>
        <position position="187"/>
    </location>
    <ligand>
        <name>heme c</name>
        <dbReference type="ChEBI" id="CHEBI:61717"/>
        <label>2</label>
    </ligand>
    <ligandPart>
        <name>Fe</name>
        <dbReference type="ChEBI" id="CHEBI:18248"/>
    </ligandPart>
</feature>
<feature type="binding site" description="axial binding residue" evidence="9">
    <location>
        <position position="145"/>
    </location>
    <ligand>
        <name>heme c</name>
        <dbReference type="ChEBI" id="CHEBI:61717"/>
        <label>2</label>
    </ligand>
    <ligandPart>
        <name>Fe</name>
        <dbReference type="ChEBI" id="CHEBI:18248"/>
    </ligandPart>
</feature>
<keyword evidence="3 8" id="KW-0349">Heme</keyword>
<evidence type="ECO:0000259" key="11">
    <source>
        <dbReference type="PROSITE" id="PS51007"/>
    </source>
</evidence>
<evidence type="ECO:0000256" key="8">
    <source>
        <dbReference type="PIRSR" id="PIRSR000005-1"/>
    </source>
</evidence>
<reference evidence="12 13" key="1">
    <citation type="submission" date="2019-03" db="EMBL/GenBank/DDBJ databases">
        <title>Genomic Encyclopedia of Type Strains, Phase IV (KMG-IV): sequencing the most valuable type-strain genomes for metagenomic binning, comparative biology and taxonomic classification.</title>
        <authorList>
            <person name="Goeker M."/>
        </authorList>
    </citation>
    <scope>NUCLEOTIDE SEQUENCE [LARGE SCALE GENOMIC DNA]</scope>
    <source>
        <strain evidence="12 13">DSM 103923</strain>
    </source>
</reference>
<keyword evidence="7 9" id="KW-0408">Iron</keyword>
<keyword evidence="10" id="KW-0732">Signal</keyword>
<evidence type="ECO:0000256" key="10">
    <source>
        <dbReference type="SAM" id="SignalP"/>
    </source>
</evidence>
<evidence type="ECO:0000256" key="5">
    <source>
        <dbReference type="ARBA" id="ARBA00022764"/>
    </source>
</evidence>
<dbReference type="InterPro" id="IPR050597">
    <property type="entry name" value="Cytochrome_c_Oxidase_Subunit"/>
</dbReference>
<evidence type="ECO:0000256" key="6">
    <source>
        <dbReference type="ARBA" id="ARBA00022982"/>
    </source>
</evidence>
<name>A0A4R3JWF4_9PROT</name>
<dbReference type="SUPFAM" id="SSF46626">
    <property type="entry name" value="Cytochrome c"/>
    <property type="match status" value="2"/>
</dbReference>
<organism evidence="12 13">
    <name type="scientific">Sulfuritortus calidifontis</name>
    <dbReference type="NCBI Taxonomy" id="1914471"/>
    <lineage>
        <taxon>Bacteria</taxon>
        <taxon>Pseudomonadati</taxon>
        <taxon>Pseudomonadota</taxon>
        <taxon>Betaproteobacteria</taxon>
        <taxon>Nitrosomonadales</taxon>
        <taxon>Thiobacillaceae</taxon>
        <taxon>Sulfuritortus</taxon>
    </lineage>
</organism>
<feature type="domain" description="Cytochrome c" evidence="11">
    <location>
        <begin position="120"/>
        <end position="210"/>
    </location>
</feature>
<keyword evidence="4 9" id="KW-0479">Metal-binding</keyword>
<keyword evidence="6" id="KW-0249">Electron transport</keyword>
<dbReference type="PIRSF" id="PIRSF000005">
    <property type="entry name" value="Cytochrome_c4"/>
    <property type="match status" value="1"/>
</dbReference>
<evidence type="ECO:0000256" key="2">
    <source>
        <dbReference type="ARBA" id="ARBA00022448"/>
    </source>
</evidence>
<accession>A0A4R3JWF4</accession>
<evidence type="ECO:0000256" key="3">
    <source>
        <dbReference type="ARBA" id="ARBA00022617"/>
    </source>
</evidence>
<dbReference type="PANTHER" id="PTHR33751:SF9">
    <property type="entry name" value="CYTOCHROME C4"/>
    <property type="match status" value="1"/>
</dbReference>
<keyword evidence="5" id="KW-0574">Periplasm</keyword>
<proteinExistence type="predicted"/>
<dbReference type="InterPro" id="IPR024167">
    <property type="entry name" value="Cytochrome_c4-like"/>
</dbReference>
<dbReference type="OrthoDB" id="9773456at2"/>
<feature type="signal peptide" evidence="10">
    <location>
        <begin position="1"/>
        <end position="20"/>
    </location>
</feature>
<comment type="caution">
    <text evidence="12">The sequence shown here is derived from an EMBL/GenBank/DDBJ whole genome shotgun (WGS) entry which is preliminary data.</text>
</comment>
<dbReference type="GO" id="GO:0009055">
    <property type="term" value="F:electron transfer activity"/>
    <property type="evidence" value="ECO:0007669"/>
    <property type="project" value="InterPro"/>
</dbReference>
<gene>
    <name evidence="12" type="ORF">EDC61_11230</name>
</gene>
<comment type="PTM">
    <text evidence="8">Binds 2 heme c groups covalently per subunit.</text>
</comment>
<dbReference type="EMBL" id="SLZY01000012">
    <property type="protein sequence ID" value="TCS71014.1"/>
    <property type="molecule type" value="Genomic_DNA"/>
</dbReference>
<dbReference type="GO" id="GO:0005506">
    <property type="term" value="F:iron ion binding"/>
    <property type="evidence" value="ECO:0007669"/>
    <property type="project" value="InterPro"/>
</dbReference>
<evidence type="ECO:0000256" key="7">
    <source>
        <dbReference type="ARBA" id="ARBA00023004"/>
    </source>
</evidence>
<evidence type="ECO:0000256" key="9">
    <source>
        <dbReference type="PIRSR" id="PIRSR000005-2"/>
    </source>
</evidence>
<feature type="binding site" description="axial binding residue" evidence="9">
    <location>
        <position position="48"/>
    </location>
    <ligand>
        <name>heme c</name>
        <dbReference type="ChEBI" id="CHEBI:61717"/>
        <label>1</label>
    </ligand>
    <ligandPart>
        <name>Fe</name>
        <dbReference type="ChEBI" id="CHEBI:18248"/>
    </ligandPart>
</feature>
<feature type="domain" description="Cytochrome c" evidence="11">
    <location>
        <begin position="31"/>
        <end position="110"/>
    </location>
</feature>
<evidence type="ECO:0000256" key="4">
    <source>
        <dbReference type="ARBA" id="ARBA00022723"/>
    </source>
</evidence>
<feature type="binding site" description="axial binding residue" evidence="9">
    <location>
        <position position="87"/>
    </location>
    <ligand>
        <name>heme c</name>
        <dbReference type="ChEBI" id="CHEBI:61717"/>
        <label>1</label>
    </ligand>
    <ligandPart>
        <name>Fe</name>
        <dbReference type="ChEBI" id="CHEBI:18248"/>
    </ligandPart>
</feature>
<feature type="binding site" description="covalent" evidence="8">
    <location>
        <position position="144"/>
    </location>
    <ligand>
        <name>heme c</name>
        <dbReference type="ChEBI" id="CHEBI:61717"/>
        <label>2</label>
    </ligand>
</feature>
<dbReference type="InterPro" id="IPR036909">
    <property type="entry name" value="Cyt_c-like_dom_sf"/>
</dbReference>
<dbReference type="RefSeq" id="WP_126463574.1">
    <property type="nucleotide sequence ID" value="NZ_AP018721.1"/>
</dbReference>
<dbReference type="InterPro" id="IPR009056">
    <property type="entry name" value="Cyt_c-like_dom"/>
</dbReference>
<dbReference type="GO" id="GO:0020037">
    <property type="term" value="F:heme binding"/>
    <property type="evidence" value="ECO:0007669"/>
    <property type="project" value="InterPro"/>
</dbReference>
<dbReference type="Pfam" id="PF00034">
    <property type="entry name" value="Cytochrom_C"/>
    <property type="match status" value="2"/>
</dbReference>
<dbReference type="Gene3D" id="1.10.760.10">
    <property type="entry name" value="Cytochrome c-like domain"/>
    <property type="match status" value="2"/>
</dbReference>
<sequence length="210" mass="21763">MKKQAVLLTGLLFVAAAAVAAEPAAPAVAKGDAAKAQKIVNDICGACHGTDGNSTSPTYPNLAGQHPEYITKQLNEFKSGARRNATMAPNVAKLSAEDMVNLGAYFAAQLPKAKPAKDPALVAEGQKLYKGGNAGSGVPACASCHGPAGAGIPVQFPRLAGQHAKYVVAQLKNFRTGDRANDGGKMMQTIAKKMTDQEMRAVAEYISGLR</sequence>
<dbReference type="AlphaFoldDB" id="A0A4R3JWF4"/>
<feature type="binding site" description="covalent" evidence="8">
    <location>
        <position position="44"/>
    </location>
    <ligand>
        <name>heme c</name>
        <dbReference type="ChEBI" id="CHEBI:61717"/>
        <label>1</label>
    </ligand>
</feature>
<feature type="binding site" description="covalent" evidence="8">
    <location>
        <position position="141"/>
    </location>
    <ligand>
        <name>heme c</name>
        <dbReference type="ChEBI" id="CHEBI:61717"/>
        <label>2</label>
    </ligand>
</feature>
<dbReference type="Proteomes" id="UP000295135">
    <property type="component" value="Unassembled WGS sequence"/>
</dbReference>
<protein>
    <submittedName>
        <fullName evidence="12">Cytochrome c553</fullName>
    </submittedName>
</protein>
<feature type="binding site" description="covalent" evidence="8">
    <location>
        <position position="47"/>
    </location>
    <ligand>
        <name>heme c</name>
        <dbReference type="ChEBI" id="CHEBI:61717"/>
        <label>1</label>
    </ligand>
</feature>
<dbReference type="PANTHER" id="PTHR33751">
    <property type="entry name" value="CBB3-TYPE CYTOCHROME C OXIDASE SUBUNIT FIXP"/>
    <property type="match status" value="1"/>
</dbReference>
<comment type="subcellular location">
    <subcellularLocation>
        <location evidence="1">Periplasm</location>
    </subcellularLocation>
</comment>
<evidence type="ECO:0000313" key="12">
    <source>
        <dbReference type="EMBL" id="TCS71014.1"/>
    </source>
</evidence>
<feature type="chain" id="PRO_5020390994" evidence="10">
    <location>
        <begin position="21"/>
        <end position="210"/>
    </location>
</feature>
<dbReference type="PROSITE" id="PS51007">
    <property type="entry name" value="CYTC"/>
    <property type="match status" value="2"/>
</dbReference>
<evidence type="ECO:0000256" key="1">
    <source>
        <dbReference type="ARBA" id="ARBA00004418"/>
    </source>
</evidence>
<dbReference type="GO" id="GO:0042597">
    <property type="term" value="C:periplasmic space"/>
    <property type="evidence" value="ECO:0007669"/>
    <property type="project" value="UniProtKB-SubCell"/>
</dbReference>
<keyword evidence="13" id="KW-1185">Reference proteome</keyword>
<keyword evidence="2" id="KW-0813">Transport</keyword>
<evidence type="ECO:0000313" key="13">
    <source>
        <dbReference type="Proteomes" id="UP000295135"/>
    </source>
</evidence>